<gene>
    <name evidence="2" type="ORF">ACFQ1O_09100</name>
</gene>
<evidence type="ECO:0000259" key="1">
    <source>
        <dbReference type="PROSITE" id="PS50042"/>
    </source>
</evidence>
<dbReference type="EMBL" id="JBHTJM010000008">
    <property type="protein sequence ID" value="MFD0964159.1"/>
    <property type="molecule type" value="Genomic_DNA"/>
</dbReference>
<dbReference type="Gene3D" id="2.60.120.10">
    <property type="entry name" value="Jelly Rolls"/>
    <property type="match status" value="1"/>
</dbReference>
<comment type="caution">
    <text evidence="2">The sequence shown here is derived from an EMBL/GenBank/DDBJ whole genome shotgun (WGS) entry which is preliminary data.</text>
</comment>
<dbReference type="InterPro" id="IPR018490">
    <property type="entry name" value="cNMP-bd_dom_sf"/>
</dbReference>
<dbReference type="InterPro" id="IPR000595">
    <property type="entry name" value="cNMP-bd_dom"/>
</dbReference>
<dbReference type="PROSITE" id="PS50042">
    <property type="entry name" value="CNMP_BINDING_3"/>
    <property type="match status" value="1"/>
</dbReference>
<proteinExistence type="predicted"/>
<evidence type="ECO:0000313" key="3">
    <source>
        <dbReference type="Proteomes" id="UP001596997"/>
    </source>
</evidence>
<evidence type="ECO:0000313" key="2">
    <source>
        <dbReference type="EMBL" id="MFD0964159.1"/>
    </source>
</evidence>
<name>A0ABW3I416_9FLAO</name>
<reference evidence="3" key="1">
    <citation type="journal article" date="2019" name="Int. J. Syst. Evol. Microbiol.">
        <title>The Global Catalogue of Microorganisms (GCM) 10K type strain sequencing project: providing services to taxonomists for standard genome sequencing and annotation.</title>
        <authorList>
            <consortium name="The Broad Institute Genomics Platform"/>
            <consortium name="The Broad Institute Genome Sequencing Center for Infectious Disease"/>
            <person name="Wu L."/>
            <person name="Ma J."/>
        </authorList>
    </citation>
    <scope>NUCLEOTIDE SEQUENCE [LARGE SCALE GENOMIC DNA]</scope>
    <source>
        <strain evidence="3">CCUG 62114</strain>
    </source>
</reference>
<feature type="domain" description="Cyclic nucleotide-binding" evidence="1">
    <location>
        <begin position="22"/>
        <end position="115"/>
    </location>
</feature>
<dbReference type="InterPro" id="IPR014710">
    <property type="entry name" value="RmlC-like_jellyroll"/>
</dbReference>
<dbReference type="Proteomes" id="UP001596997">
    <property type="component" value="Unassembled WGS sequence"/>
</dbReference>
<sequence>MKNKTAYQLFNDLDTKPKAWDKIVEISTKKSYPKGFELCKAGSYPKNYYFITSGIIRKYYTNNKGKEFNKLLFTNNHVAASLTALTTNSVSNFTIECLTPVTLYEVSFEKLMNIIKNDLELANIYTEMIHLFFRVLEESEIEKVTMEATERYLNFQKRFPSIVNKIPLFHIASYLGITPIQLSRIRKNLKDQV</sequence>
<dbReference type="SUPFAM" id="SSF51206">
    <property type="entry name" value="cAMP-binding domain-like"/>
    <property type="match status" value="1"/>
</dbReference>
<keyword evidence="3" id="KW-1185">Reference proteome</keyword>
<dbReference type="CDD" id="cd00038">
    <property type="entry name" value="CAP_ED"/>
    <property type="match status" value="1"/>
</dbReference>
<accession>A0ABW3I416</accession>
<organism evidence="2 3">
    <name type="scientific">Pseudofulvibacter geojedonensis</name>
    <dbReference type="NCBI Taxonomy" id="1123758"/>
    <lineage>
        <taxon>Bacteria</taxon>
        <taxon>Pseudomonadati</taxon>
        <taxon>Bacteroidota</taxon>
        <taxon>Flavobacteriia</taxon>
        <taxon>Flavobacteriales</taxon>
        <taxon>Flavobacteriaceae</taxon>
        <taxon>Pseudofulvibacter</taxon>
    </lineage>
</organism>
<protein>
    <submittedName>
        <fullName evidence="2">Crp/Fnr family transcriptional regulator</fullName>
    </submittedName>
</protein>
<dbReference type="Pfam" id="PF00027">
    <property type="entry name" value="cNMP_binding"/>
    <property type="match status" value="1"/>
</dbReference>
<dbReference type="RefSeq" id="WP_377715602.1">
    <property type="nucleotide sequence ID" value="NZ_JBHTJM010000008.1"/>
</dbReference>